<dbReference type="EMBL" id="CM042049">
    <property type="protein sequence ID" value="KAI3747076.1"/>
    <property type="molecule type" value="Genomic_DNA"/>
</dbReference>
<accession>A0ACB9DKQ4</accession>
<protein>
    <submittedName>
        <fullName evidence="1">Uncharacterized protein</fullName>
    </submittedName>
</protein>
<sequence>MERGWKPNVEICPPCPRCGSSNTKFCYYNNYSLTQPRYFCKGCRRYWTKGGSLRNIPVGGGCRKTRRARSVRMISDDTTLSSQNFLANGGGGTTGYGGRGNIETRSSGGGSSMVQQPSNIDLQQVYANFLNQRPQVRDDHEQLHDHVLHSEVDPMLSFGFPTIPNMEMEFGATNYGSNLESFLSEGNGMQLCGYNSIFSSHEEEQGKHDYFGTSGISNCGLPPLPGEELGWSESNIGFSENVLNPRIDQPEGHISSECPVKMLDLPENTDTIFRP</sequence>
<gene>
    <name evidence="1" type="ORF">L6452_09521</name>
</gene>
<dbReference type="Proteomes" id="UP001055879">
    <property type="component" value="Linkage Group LG03"/>
</dbReference>
<reference evidence="2" key="1">
    <citation type="journal article" date="2022" name="Mol. Ecol. Resour.">
        <title>The genomes of chicory, endive, great burdock and yacon provide insights into Asteraceae palaeo-polyploidization history and plant inulin production.</title>
        <authorList>
            <person name="Fan W."/>
            <person name="Wang S."/>
            <person name="Wang H."/>
            <person name="Wang A."/>
            <person name="Jiang F."/>
            <person name="Liu H."/>
            <person name="Zhao H."/>
            <person name="Xu D."/>
            <person name="Zhang Y."/>
        </authorList>
    </citation>
    <scope>NUCLEOTIDE SEQUENCE [LARGE SCALE GENOMIC DNA]</scope>
    <source>
        <strain evidence="2">cv. Niubang</strain>
    </source>
</reference>
<evidence type="ECO:0000313" key="2">
    <source>
        <dbReference type="Proteomes" id="UP001055879"/>
    </source>
</evidence>
<proteinExistence type="predicted"/>
<comment type="caution">
    <text evidence="1">The sequence shown here is derived from an EMBL/GenBank/DDBJ whole genome shotgun (WGS) entry which is preliminary data.</text>
</comment>
<keyword evidence="2" id="KW-1185">Reference proteome</keyword>
<organism evidence="1 2">
    <name type="scientific">Arctium lappa</name>
    <name type="common">Greater burdock</name>
    <name type="synonym">Lappa major</name>
    <dbReference type="NCBI Taxonomy" id="4217"/>
    <lineage>
        <taxon>Eukaryota</taxon>
        <taxon>Viridiplantae</taxon>
        <taxon>Streptophyta</taxon>
        <taxon>Embryophyta</taxon>
        <taxon>Tracheophyta</taxon>
        <taxon>Spermatophyta</taxon>
        <taxon>Magnoliopsida</taxon>
        <taxon>eudicotyledons</taxon>
        <taxon>Gunneridae</taxon>
        <taxon>Pentapetalae</taxon>
        <taxon>asterids</taxon>
        <taxon>campanulids</taxon>
        <taxon>Asterales</taxon>
        <taxon>Asteraceae</taxon>
        <taxon>Carduoideae</taxon>
        <taxon>Cardueae</taxon>
        <taxon>Arctiinae</taxon>
        <taxon>Arctium</taxon>
    </lineage>
</organism>
<name>A0ACB9DKQ4_ARCLA</name>
<evidence type="ECO:0000313" key="1">
    <source>
        <dbReference type="EMBL" id="KAI3747076.1"/>
    </source>
</evidence>
<reference evidence="1 2" key="2">
    <citation type="journal article" date="2022" name="Mol. Ecol. Resour.">
        <title>The genomes of chicory, endive, great burdock and yacon provide insights into Asteraceae paleo-polyploidization history and plant inulin production.</title>
        <authorList>
            <person name="Fan W."/>
            <person name="Wang S."/>
            <person name="Wang H."/>
            <person name="Wang A."/>
            <person name="Jiang F."/>
            <person name="Liu H."/>
            <person name="Zhao H."/>
            <person name="Xu D."/>
            <person name="Zhang Y."/>
        </authorList>
    </citation>
    <scope>NUCLEOTIDE SEQUENCE [LARGE SCALE GENOMIC DNA]</scope>
    <source>
        <strain evidence="2">cv. Niubang</strain>
    </source>
</reference>